<evidence type="ECO:0000313" key="4">
    <source>
        <dbReference type="Proteomes" id="UP001055804"/>
    </source>
</evidence>
<accession>A0A9J6PE19</accession>
<reference evidence="3" key="1">
    <citation type="submission" date="2022-06" db="EMBL/GenBank/DDBJ databases">
        <title>Isolation and Genomics of Futiania mangrovii gen. nov., sp. nov., a Rare and Metabolically-versatile member in the Class Alphaproteobacteria.</title>
        <authorList>
            <person name="Liu L."/>
            <person name="Huang W.-C."/>
            <person name="Pan J."/>
            <person name="Li J."/>
            <person name="Huang Y."/>
            <person name="Du H."/>
            <person name="Liu Y."/>
            <person name="Li M."/>
        </authorList>
    </citation>
    <scope>NUCLEOTIDE SEQUENCE</scope>
    <source>
        <strain evidence="3">FT118</strain>
    </source>
</reference>
<feature type="signal peptide" evidence="2">
    <location>
        <begin position="1"/>
        <end position="24"/>
    </location>
</feature>
<evidence type="ECO:0000256" key="2">
    <source>
        <dbReference type="SAM" id="SignalP"/>
    </source>
</evidence>
<dbReference type="CDD" id="cd13666">
    <property type="entry name" value="PBP2_TRAP_DctP_like_1"/>
    <property type="match status" value="1"/>
</dbReference>
<proteinExistence type="predicted"/>
<name>A0A9J6PE19_9PROT</name>
<keyword evidence="1 2" id="KW-0732">Signal</keyword>
<dbReference type="Gene3D" id="3.40.190.170">
    <property type="entry name" value="Bacterial extracellular solute-binding protein, family 7"/>
    <property type="match status" value="1"/>
</dbReference>
<dbReference type="RefSeq" id="WP_269332597.1">
    <property type="nucleotide sequence ID" value="NZ_JAMZFT010000002.1"/>
</dbReference>
<sequence length="346" mass="38213">MKTKVLALAAAVAAAAAFALPAGAQTVEGPKVSWKLSTWGNPRAFTKGIEHIAEVVKERTGGNFTIEIFYGEALSKARENLDGIKLGAFDAAQLCNFYHPGKNPAWMIFTMPFLPIGDWDVREKVTRAMYKHPAFIADMDGWNAMPYMSALLPQYEFLGRGEPPLKLSDWNGKRVRAGGGLGLAMEVLGATRTTVPATEVYTSMERGTVDAASFPYTYAHAAYKIPEVADWFTNNMSPGTSECGTVFSKTSYGKLPEQYKALLEDVLDEAYDVQVQAYIDIDKKNLPDFKAKLQEILYTPEQLAEFQKVAGTPVWDQWVAENQEKFDARGLLNDLLAEIEKAQKGS</sequence>
<organism evidence="3 4">
    <name type="scientific">Futiania mangrovi</name>
    <dbReference type="NCBI Taxonomy" id="2959716"/>
    <lineage>
        <taxon>Bacteria</taxon>
        <taxon>Pseudomonadati</taxon>
        <taxon>Pseudomonadota</taxon>
        <taxon>Alphaproteobacteria</taxon>
        <taxon>Futianiales</taxon>
        <taxon>Futianiaceae</taxon>
        <taxon>Futiania</taxon>
    </lineage>
</organism>
<protein>
    <submittedName>
        <fullName evidence="3">C4-dicarboxylate TRAP transporter substrate-binding protein</fullName>
    </submittedName>
</protein>
<gene>
    <name evidence="3" type="ORF">NJQ99_09530</name>
</gene>
<dbReference type="PANTHER" id="PTHR33376:SF5">
    <property type="entry name" value="EXTRACYTOPLASMIC SOLUTE RECEPTOR PROTEIN"/>
    <property type="match status" value="1"/>
</dbReference>
<evidence type="ECO:0000256" key="1">
    <source>
        <dbReference type="ARBA" id="ARBA00022729"/>
    </source>
</evidence>
<dbReference type="InterPro" id="IPR018389">
    <property type="entry name" value="DctP_fam"/>
</dbReference>
<keyword evidence="4" id="KW-1185">Reference proteome</keyword>
<feature type="chain" id="PRO_5039944136" evidence="2">
    <location>
        <begin position="25"/>
        <end position="346"/>
    </location>
</feature>
<dbReference type="PANTHER" id="PTHR33376">
    <property type="match status" value="1"/>
</dbReference>
<dbReference type="Proteomes" id="UP001055804">
    <property type="component" value="Unassembled WGS sequence"/>
</dbReference>
<comment type="caution">
    <text evidence="3">The sequence shown here is derived from an EMBL/GenBank/DDBJ whole genome shotgun (WGS) entry which is preliminary data.</text>
</comment>
<dbReference type="Pfam" id="PF03480">
    <property type="entry name" value="DctP"/>
    <property type="match status" value="1"/>
</dbReference>
<dbReference type="InterPro" id="IPR038404">
    <property type="entry name" value="TRAP_DctP_sf"/>
</dbReference>
<evidence type="ECO:0000313" key="3">
    <source>
        <dbReference type="EMBL" id="MCP1336646.1"/>
    </source>
</evidence>
<dbReference type="AlphaFoldDB" id="A0A9J6PE19"/>
<dbReference type="EMBL" id="JAMZFT010000002">
    <property type="protein sequence ID" value="MCP1336646.1"/>
    <property type="molecule type" value="Genomic_DNA"/>
</dbReference>
<dbReference type="GO" id="GO:0055085">
    <property type="term" value="P:transmembrane transport"/>
    <property type="evidence" value="ECO:0007669"/>
    <property type="project" value="InterPro"/>
</dbReference>